<evidence type="ECO:0000313" key="6">
    <source>
        <dbReference type="EMBL" id="ORV77920.1"/>
    </source>
</evidence>
<dbReference type="PROSITE" id="PS00041">
    <property type="entry name" value="HTH_ARAC_FAMILY_1"/>
    <property type="match status" value="1"/>
</dbReference>
<feature type="domain" description="HTH araC/xylS-type" evidence="4">
    <location>
        <begin position="216"/>
        <end position="317"/>
    </location>
</feature>
<proteinExistence type="predicted"/>
<organism evidence="5 7">
    <name type="scientific">Mycobacterium gordonae</name>
    <dbReference type="NCBI Taxonomy" id="1778"/>
    <lineage>
        <taxon>Bacteria</taxon>
        <taxon>Bacillati</taxon>
        <taxon>Actinomycetota</taxon>
        <taxon>Actinomycetes</taxon>
        <taxon>Mycobacteriales</taxon>
        <taxon>Mycobacteriaceae</taxon>
        <taxon>Mycobacterium</taxon>
    </lineage>
</organism>
<keyword evidence="3" id="KW-0804">Transcription</keyword>
<dbReference type="SMART" id="SM00342">
    <property type="entry name" value="HTH_ARAC"/>
    <property type="match status" value="1"/>
</dbReference>
<dbReference type="Proteomes" id="UP000193928">
    <property type="component" value="Unassembled WGS sequence"/>
</dbReference>
<dbReference type="RefSeq" id="WP_065131807.1">
    <property type="nucleotide sequence ID" value="NZ_JACKSU010000120.1"/>
</dbReference>
<dbReference type="InterPro" id="IPR018062">
    <property type="entry name" value="HTH_AraC-typ_CS"/>
</dbReference>
<keyword evidence="2" id="KW-0238">DNA-binding</keyword>
<dbReference type="OrthoDB" id="5464689at2"/>
<dbReference type="PROSITE" id="PS01124">
    <property type="entry name" value="HTH_ARAC_FAMILY_2"/>
    <property type="match status" value="1"/>
</dbReference>
<dbReference type="PANTHER" id="PTHR46796">
    <property type="entry name" value="HTH-TYPE TRANSCRIPTIONAL ACTIVATOR RHAS-RELATED"/>
    <property type="match status" value="1"/>
</dbReference>
<evidence type="ECO:0000259" key="4">
    <source>
        <dbReference type="PROSITE" id="PS01124"/>
    </source>
</evidence>
<dbReference type="PANTHER" id="PTHR46796:SF12">
    <property type="entry name" value="HTH-TYPE DNA-BINDING TRANSCRIPTIONAL ACTIVATOR EUTR"/>
    <property type="match status" value="1"/>
</dbReference>
<evidence type="ECO:0000256" key="1">
    <source>
        <dbReference type="ARBA" id="ARBA00023015"/>
    </source>
</evidence>
<comment type="caution">
    <text evidence="5">The sequence shown here is derived from an EMBL/GenBank/DDBJ whole genome shotgun (WGS) entry which is preliminary data.</text>
</comment>
<dbReference type="Proteomes" id="UP000093757">
    <property type="component" value="Unassembled WGS sequence"/>
</dbReference>
<keyword evidence="1" id="KW-0805">Transcription regulation</keyword>
<name>A0A1A6BPK4_MYCGO</name>
<dbReference type="EMBL" id="LQOY01000155">
    <property type="protein sequence ID" value="ORV77920.1"/>
    <property type="molecule type" value="Genomic_DNA"/>
</dbReference>
<reference evidence="5 7" key="2">
    <citation type="submission" date="2016-06" db="EMBL/GenBank/DDBJ databases">
        <authorList>
            <person name="Kjaerup R.B."/>
            <person name="Dalgaard T.S."/>
            <person name="Juul-Madsen H.R."/>
        </authorList>
    </citation>
    <scope>NUCLEOTIDE SEQUENCE [LARGE SCALE GENOMIC DNA]</scope>
    <source>
        <strain evidence="5 7">1245752.6</strain>
    </source>
</reference>
<evidence type="ECO:0000256" key="3">
    <source>
        <dbReference type="ARBA" id="ARBA00023163"/>
    </source>
</evidence>
<dbReference type="GO" id="GO:0003700">
    <property type="term" value="F:DNA-binding transcription factor activity"/>
    <property type="evidence" value="ECO:0007669"/>
    <property type="project" value="InterPro"/>
</dbReference>
<dbReference type="SUPFAM" id="SSF46689">
    <property type="entry name" value="Homeodomain-like"/>
    <property type="match status" value="2"/>
</dbReference>
<dbReference type="InterPro" id="IPR009057">
    <property type="entry name" value="Homeodomain-like_sf"/>
</dbReference>
<dbReference type="Gene3D" id="1.10.10.60">
    <property type="entry name" value="Homeodomain-like"/>
    <property type="match status" value="1"/>
</dbReference>
<accession>A0A1A6BPK4</accession>
<evidence type="ECO:0000256" key="2">
    <source>
        <dbReference type="ARBA" id="ARBA00023125"/>
    </source>
</evidence>
<sequence>MNSLDFDSCDLGETEDFLVRNYTRMRIGANGEHRRARIRRRWSGPVTFDELSFSYNMSYNADPLGKILLCRVHTGRIEENFIGEPQDVFAPGDLTLLSPPELPYSGQVCQASYDLTGLPPALLDRVASSAPGTKSEPVQLTGHRPISAAAGRRLSAFIDYLRDHVLSDPAACASPLVTSSVAAHLAAAVLAALPSNAELDPAATDRRDAAKPVLLRRAIAFIEENAHKDIMLSDIAEHVYVTPRTLQYMFRQHLDCTPMDYLRRARLHRAHHDLLSGTRASTTVTQVANRWGFAHIGRFAAYYREIYGRSPHDTLRH</sequence>
<reference evidence="6 8" key="1">
    <citation type="submission" date="2016-01" db="EMBL/GenBank/DDBJ databases">
        <title>The new phylogeny of the genus Mycobacterium.</title>
        <authorList>
            <person name="Tarcisio F."/>
            <person name="Conor M."/>
            <person name="Antonella G."/>
            <person name="Elisabetta G."/>
            <person name="Giulia F.S."/>
            <person name="Sara T."/>
            <person name="Anna F."/>
            <person name="Clotilde B."/>
            <person name="Roberto B."/>
            <person name="Veronica D.S."/>
            <person name="Fabio R."/>
            <person name="Monica P."/>
            <person name="Olivier J."/>
            <person name="Enrico T."/>
            <person name="Nicola S."/>
        </authorList>
    </citation>
    <scope>NUCLEOTIDE SEQUENCE [LARGE SCALE GENOMIC DNA]</scope>
    <source>
        <strain evidence="6 8">DSM 44160</strain>
    </source>
</reference>
<dbReference type="InterPro" id="IPR050204">
    <property type="entry name" value="AraC_XylS_family_regulators"/>
</dbReference>
<gene>
    <name evidence="5" type="ORF">A9W98_06050</name>
    <name evidence="6" type="ORF">AWC08_32270</name>
</gene>
<dbReference type="Pfam" id="PF12833">
    <property type="entry name" value="HTH_18"/>
    <property type="match status" value="1"/>
</dbReference>
<dbReference type="EMBL" id="MAEM01000006">
    <property type="protein sequence ID" value="OBS04139.1"/>
    <property type="molecule type" value="Genomic_DNA"/>
</dbReference>
<evidence type="ECO:0000313" key="8">
    <source>
        <dbReference type="Proteomes" id="UP000193928"/>
    </source>
</evidence>
<evidence type="ECO:0000313" key="7">
    <source>
        <dbReference type="Proteomes" id="UP000093757"/>
    </source>
</evidence>
<dbReference type="GO" id="GO:0043565">
    <property type="term" value="F:sequence-specific DNA binding"/>
    <property type="evidence" value="ECO:0007669"/>
    <property type="project" value="InterPro"/>
</dbReference>
<protein>
    <submittedName>
        <fullName evidence="5">AraC family transcriptional regulator</fullName>
    </submittedName>
</protein>
<dbReference type="InterPro" id="IPR018060">
    <property type="entry name" value="HTH_AraC"/>
</dbReference>
<evidence type="ECO:0000313" key="5">
    <source>
        <dbReference type="EMBL" id="OBS04139.1"/>
    </source>
</evidence>
<dbReference type="AlphaFoldDB" id="A0A1A6BPK4"/>
<keyword evidence="8" id="KW-1185">Reference proteome</keyword>